<keyword evidence="3" id="KW-1185">Reference proteome</keyword>
<dbReference type="EMBL" id="WKKH01000013">
    <property type="protein sequence ID" value="MRX76558.1"/>
    <property type="molecule type" value="Genomic_DNA"/>
</dbReference>
<dbReference type="RefSeq" id="WP_154280796.1">
    <property type="nucleotide sequence ID" value="NZ_JBHUJQ010000001.1"/>
</dbReference>
<comment type="caution">
    <text evidence="2">The sequence shown here is derived from an EMBL/GenBank/DDBJ whole genome shotgun (WGS) entry which is preliminary data.</text>
</comment>
<proteinExistence type="predicted"/>
<organism evidence="2 3">
    <name type="scientific">Pedobacter petrophilus</name>
    <dbReference type="NCBI Taxonomy" id="1908241"/>
    <lineage>
        <taxon>Bacteria</taxon>
        <taxon>Pseudomonadati</taxon>
        <taxon>Bacteroidota</taxon>
        <taxon>Sphingobacteriia</taxon>
        <taxon>Sphingobacteriales</taxon>
        <taxon>Sphingobacteriaceae</taxon>
        <taxon>Pedobacter</taxon>
    </lineage>
</organism>
<evidence type="ECO:0000256" key="1">
    <source>
        <dbReference type="SAM" id="SignalP"/>
    </source>
</evidence>
<feature type="chain" id="PRO_5029657953" description="DUF4861 domain-containing protein" evidence="1">
    <location>
        <begin position="21"/>
        <end position="267"/>
    </location>
</feature>
<reference evidence="2 3" key="1">
    <citation type="submission" date="2019-11" db="EMBL/GenBank/DDBJ databases">
        <title>Pedobacter petrophilus genome.</title>
        <authorList>
            <person name="Feldbauer M.J."/>
            <person name="Newman J.D."/>
        </authorList>
    </citation>
    <scope>NUCLEOTIDE SEQUENCE [LARGE SCALE GENOMIC DNA]</scope>
    <source>
        <strain evidence="2 3">LMG 29686</strain>
    </source>
</reference>
<name>A0A7K0FY87_9SPHI</name>
<gene>
    <name evidence="2" type="ORF">GJU39_10685</name>
</gene>
<evidence type="ECO:0008006" key="4">
    <source>
        <dbReference type="Google" id="ProtNLM"/>
    </source>
</evidence>
<protein>
    <recommendedName>
        <fullName evidence="4">DUF4861 domain-containing protein</fullName>
    </recommendedName>
</protein>
<dbReference type="Proteomes" id="UP000487757">
    <property type="component" value="Unassembled WGS sequence"/>
</dbReference>
<accession>A0A7K0FY87</accession>
<dbReference type="AlphaFoldDB" id="A0A7K0FY87"/>
<feature type="signal peptide" evidence="1">
    <location>
        <begin position="1"/>
        <end position="20"/>
    </location>
</feature>
<evidence type="ECO:0000313" key="3">
    <source>
        <dbReference type="Proteomes" id="UP000487757"/>
    </source>
</evidence>
<dbReference type="OrthoDB" id="1329029at2"/>
<evidence type="ECO:0000313" key="2">
    <source>
        <dbReference type="EMBL" id="MRX76558.1"/>
    </source>
</evidence>
<dbReference type="PROSITE" id="PS51257">
    <property type="entry name" value="PROKAR_LIPOPROTEIN"/>
    <property type="match status" value="1"/>
</dbReference>
<keyword evidence="1" id="KW-0732">Signal</keyword>
<sequence>MKISVKSSIMILLFSSCILSCTQTDKKQEEIAMADTISRHMGSETTDSTQKIPIFKNVVFDKAKGIPISLKLKDVIKETIDSVETVDFNGDQELDYIIRTELDANGLGFEYWISSRYKILKKNKGFSDGFHYRWFINLDDDPEPEIYDALGDEEGAEYTIQDQNLLSGNDTVLLYINPVIIEDNIKYWGYPWDISTVKARKNRHAVQLYCSLNHEITREEGWEIDAKHQSQVPVIFFDGHHTQNFHPKNVKNMQWLTLNEIIDKTKR</sequence>